<dbReference type="Pfam" id="PF21478">
    <property type="entry name" value="GcvP2_C"/>
    <property type="match status" value="1"/>
</dbReference>
<evidence type="ECO:0000256" key="5">
    <source>
        <dbReference type="ARBA" id="ARBA00049026"/>
    </source>
</evidence>
<dbReference type="Gene3D" id="3.40.640.10">
    <property type="entry name" value="Type I PLP-dependent aspartate aminotransferase-like (Major domain)"/>
    <property type="match status" value="2"/>
</dbReference>
<evidence type="ECO:0000256" key="7">
    <source>
        <dbReference type="RuleBase" id="RU364056"/>
    </source>
</evidence>
<evidence type="ECO:0000259" key="8">
    <source>
        <dbReference type="Pfam" id="PF02347"/>
    </source>
</evidence>
<dbReference type="GeneID" id="92377505"/>
<evidence type="ECO:0000256" key="1">
    <source>
        <dbReference type="ARBA" id="ARBA00001933"/>
    </source>
</evidence>
<comment type="subunit">
    <text evidence="7">The glycine cleavage system is composed of four proteins: P, T, L and H.</text>
</comment>
<accession>A0A1G4IHQ7</accession>
<gene>
    <name evidence="10" type="ORF">TEOVI_000356500</name>
</gene>
<keyword evidence="3 6" id="KW-0663">Pyridoxal phosphate</keyword>
<dbReference type="AlphaFoldDB" id="A0A1G4IHQ7"/>
<dbReference type="InterPro" id="IPR049316">
    <property type="entry name" value="GDC-P_C"/>
</dbReference>
<dbReference type="InterPro" id="IPR003437">
    <property type="entry name" value="GcvP"/>
</dbReference>
<sequence length="970" mass="106281">MYRSAFRSLRCSTVKYARWSAAGNYVNRHVGPTAADTEVMLQMIGKKTISDLMADAIPAELMRPPMKEIEPLSEKDALSSVLSLGARNRVLKSMIGQGYYECITPSVLLRNVIENPGWYTPYTPYQAEISQGRLESLLNFQTMITDLTKMDVANASLLDQATACAEAMYLAFRHHNRKRDTFFVSKDVFPSCIEMIKTRAEPLKIKVVVDDPALFDWGEVSPCGMLVQNPDANGTVHDFTELFQKAKDHGVLCCCGADLMASLLIKPPGEMGADVVVGTSQRFGIPLGYGGPHAAFFAAKEQFKRLVPGRIVGVSKDVAGDPAIRMALQTREQHIKRERATSNICTAQALLATVSAFYAVYHGPGGLTDIANEIHQKAKTLAVGMESAGHSVVNTTFFDTLTFNLKGITPEDYASQCNEKGINVFLDYGTGTVSISVDEATTESHIMSLLEAAGLKLPVFAALTKIGRNKTAFPEALARTSSFLQHSVFCKYRSEGELMRYIHRLQRKDYGLTHGCIPLGSCTMKLNPASAMLPLSWGTFTNLHPLAPSDQVQGYSAMCFDLEQKIRDVTGLDAVSLQPNSGAQGEYAGLRVVRAYHQSKGEGQRNVCLIPVSAHGTNPASAVLAGMKVVTLKCLEDGRIDVEDLKQLCEKHSKELSCIMLTYPSTYGLFDRDILSVTSLVHQHGGQCYIDGANLNAMVGYTGPGFIGGDLCHINLHKTFSIPHGGGGPGMGPIAVRQHLAPFLPNSVLRQKVGGSQSFGQVSQAAYGSASILTVSYMLMLMLGTRGMKVCTEHAILNANYLKKRLEKHYRIMFLGEEDLCAHEFIIDLRPFKKSAEVEAEDVSKRLMDYGIHSPTVAFPIPGTLMIEPTESESKQELDRLADALISIRGEIAAIERGEQDKTNNVLKNAPHTAKCVTAENWDRPYSRRTAAFPAPHSNIEKYWPTVGRIDGAYGDRHLMCNCMSLDSFK</sequence>
<comment type="subcellular location">
    <subcellularLocation>
        <location evidence="7">Mitochondrion</location>
    </subcellularLocation>
</comment>
<dbReference type="Gene3D" id="3.90.1150.10">
    <property type="entry name" value="Aspartate Aminotransferase, domain 1"/>
    <property type="match status" value="2"/>
</dbReference>
<dbReference type="CDD" id="cd00613">
    <property type="entry name" value="GDC-P"/>
    <property type="match status" value="1"/>
</dbReference>
<evidence type="ECO:0000259" key="9">
    <source>
        <dbReference type="Pfam" id="PF21478"/>
    </source>
</evidence>
<name>A0A1G4IHQ7_TRYEQ</name>
<dbReference type="InterPro" id="IPR049315">
    <property type="entry name" value="GDC-P_N"/>
</dbReference>
<evidence type="ECO:0000313" key="10">
    <source>
        <dbReference type="EMBL" id="SCU71983.1"/>
    </source>
</evidence>
<dbReference type="SUPFAM" id="SSF53383">
    <property type="entry name" value="PLP-dependent transferases"/>
    <property type="match status" value="2"/>
</dbReference>
<dbReference type="InterPro" id="IPR020581">
    <property type="entry name" value="GDC_P"/>
</dbReference>
<proteinExistence type="inferred from homology"/>
<dbReference type="GO" id="GO:0004375">
    <property type="term" value="F:glycine dehydrogenase (decarboxylating) activity"/>
    <property type="evidence" value="ECO:0007669"/>
    <property type="project" value="UniProtKB-UniRule"/>
</dbReference>
<keyword evidence="7" id="KW-0809">Transit peptide</keyword>
<dbReference type="GO" id="GO:0005739">
    <property type="term" value="C:mitochondrion"/>
    <property type="evidence" value="ECO:0007669"/>
    <property type="project" value="UniProtKB-SubCell"/>
</dbReference>
<evidence type="ECO:0000256" key="3">
    <source>
        <dbReference type="ARBA" id="ARBA00022898"/>
    </source>
</evidence>
<dbReference type="GO" id="GO:0005960">
    <property type="term" value="C:glycine cleavage complex"/>
    <property type="evidence" value="ECO:0007669"/>
    <property type="project" value="TreeGrafter"/>
</dbReference>
<dbReference type="FunFam" id="3.40.640.10:FF:000005">
    <property type="entry name" value="Glycine dehydrogenase (decarboxylating), mitochondrial"/>
    <property type="match status" value="1"/>
</dbReference>
<evidence type="ECO:0000256" key="4">
    <source>
        <dbReference type="ARBA" id="ARBA00023002"/>
    </source>
</evidence>
<dbReference type="FunFam" id="3.40.640.10:FF:000007">
    <property type="entry name" value="glycine dehydrogenase (Decarboxylating), mitochondrial"/>
    <property type="match status" value="1"/>
</dbReference>
<dbReference type="PANTHER" id="PTHR11773:SF1">
    <property type="entry name" value="GLYCINE DEHYDROGENASE (DECARBOXYLATING), MITOCHONDRIAL"/>
    <property type="match status" value="1"/>
</dbReference>
<comment type="catalytic activity">
    <reaction evidence="5 7">
        <text>N(6)-[(R)-lipoyl]-L-lysyl-[glycine-cleavage complex H protein] + glycine + H(+) = N(6)-[(R)-S(8)-aminomethyldihydrolipoyl]-L-lysyl-[glycine-cleavage complex H protein] + CO2</text>
        <dbReference type="Rhea" id="RHEA:24304"/>
        <dbReference type="Rhea" id="RHEA-COMP:10494"/>
        <dbReference type="Rhea" id="RHEA-COMP:10495"/>
        <dbReference type="ChEBI" id="CHEBI:15378"/>
        <dbReference type="ChEBI" id="CHEBI:16526"/>
        <dbReference type="ChEBI" id="CHEBI:57305"/>
        <dbReference type="ChEBI" id="CHEBI:83099"/>
        <dbReference type="ChEBI" id="CHEBI:83143"/>
        <dbReference type="EC" id="1.4.4.2"/>
    </reaction>
</comment>
<comment type="function">
    <text evidence="7">The glycine cleavage system catalyzes the degradation of glycine.</text>
</comment>
<comment type="caution">
    <text evidence="10">The sequence shown here is derived from an EMBL/GenBank/DDBJ whole genome shotgun (WGS) entry which is preliminary data.</text>
</comment>
<keyword evidence="4 7" id="KW-0560">Oxidoreductase</keyword>
<feature type="domain" description="Glycine cleavage system P-protein N-terminal" evidence="8">
    <location>
        <begin position="27"/>
        <end position="451"/>
    </location>
</feature>
<feature type="modified residue" description="N6-(pyridoxal phosphate)lysine" evidence="6">
    <location>
        <position position="718"/>
    </location>
</feature>
<feature type="domain" description="Glycine dehydrogenase C-terminal" evidence="9">
    <location>
        <begin position="792"/>
        <end position="912"/>
    </location>
</feature>
<keyword evidence="11" id="KW-1185">Reference proteome</keyword>
<dbReference type="Pfam" id="PF02347">
    <property type="entry name" value="GDC-P"/>
    <property type="match status" value="1"/>
</dbReference>
<keyword evidence="7" id="KW-0496">Mitochondrion</keyword>
<dbReference type="NCBIfam" id="NF003346">
    <property type="entry name" value="PRK04366.1"/>
    <property type="match status" value="1"/>
</dbReference>
<comment type="cofactor">
    <cofactor evidence="1 6 7">
        <name>pyridoxal 5'-phosphate</name>
        <dbReference type="ChEBI" id="CHEBI:597326"/>
    </cofactor>
</comment>
<dbReference type="PANTHER" id="PTHR11773">
    <property type="entry name" value="GLYCINE DEHYDROGENASE, DECARBOXYLATING"/>
    <property type="match status" value="1"/>
</dbReference>
<evidence type="ECO:0000256" key="2">
    <source>
        <dbReference type="ARBA" id="ARBA00010756"/>
    </source>
</evidence>
<dbReference type="GO" id="GO:0016594">
    <property type="term" value="F:glycine binding"/>
    <property type="evidence" value="ECO:0007669"/>
    <property type="project" value="TreeGrafter"/>
</dbReference>
<dbReference type="InterPro" id="IPR015421">
    <property type="entry name" value="PyrdxlP-dep_Trfase_major"/>
</dbReference>
<evidence type="ECO:0000256" key="6">
    <source>
        <dbReference type="PIRSR" id="PIRSR603437-50"/>
    </source>
</evidence>
<dbReference type="InterPro" id="IPR015424">
    <property type="entry name" value="PyrdxlP-dep_Trfase"/>
</dbReference>
<evidence type="ECO:0000313" key="11">
    <source>
        <dbReference type="Proteomes" id="UP000195570"/>
    </source>
</evidence>
<dbReference type="InterPro" id="IPR015422">
    <property type="entry name" value="PyrdxlP-dep_Trfase_small"/>
</dbReference>
<dbReference type="EMBL" id="CZPT02001763">
    <property type="protein sequence ID" value="SCU71983.1"/>
    <property type="molecule type" value="Genomic_DNA"/>
</dbReference>
<dbReference type="GO" id="GO:0030170">
    <property type="term" value="F:pyridoxal phosphate binding"/>
    <property type="evidence" value="ECO:0007669"/>
    <property type="project" value="TreeGrafter"/>
</dbReference>
<dbReference type="NCBIfam" id="TIGR00461">
    <property type="entry name" value="gcvP"/>
    <property type="match status" value="1"/>
</dbReference>
<dbReference type="Proteomes" id="UP000195570">
    <property type="component" value="Unassembled WGS sequence"/>
</dbReference>
<reference evidence="10" key="1">
    <citation type="submission" date="2016-09" db="EMBL/GenBank/DDBJ databases">
        <authorList>
            <person name="Hebert L."/>
            <person name="Moumen B."/>
        </authorList>
    </citation>
    <scope>NUCLEOTIDE SEQUENCE [LARGE SCALE GENOMIC DNA]</scope>
    <source>
        <strain evidence="10">OVI</strain>
    </source>
</reference>
<dbReference type="VEuPathDB" id="TriTrypDB:TEOVI_000356500"/>
<dbReference type="RefSeq" id="XP_067082555.1">
    <property type="nucleotide sequence ID" value="XM_067226454.1"/>
</dbReference>
<protein>
    <recommendedName>
        <fullName evidence="7">Glycine cleavage system P protein</fullName>
        <ecNumber evidence="7">1.4.4.2</ecNumber>
    </recommendedName>
</protein>
<dbReference type="EC" id="1.4.4.2" evidence="7"/>
<dbReference type="GO" id="GO:0019464">
    <property type="term" value="P:glycine decarboxylation via glycine cleavage system"/>
    <property type="evidence" value="ECO:0007669"/>
    <property type="project" value="TreeGrafter"/>
</dbReference>
<organism evidence="10 11">
    <name type="scientific">Trypanosoma equiperdum</name>
    <dbReference type="NCBI Taxonomy" id="5694"/>
    <lineage>
        <taxon>Eukaryota</taxon>
        <taxon>Discoba</taxon>
        <taxon>Euglenozoa</taxon>
        <taxon>Kinetoplastea</taxon>
        <taxon>Metakinetoplastina</taxon>
        <taxon>Trypanosomatida</taxon>
        <taxon>Trypanosomatidae</taxon>
        <taxon>Trypanosoma</taxon>
    </lineage>
</organism>
<comment type="similarity">
    <text evidence="2 7">Belongs to the GcvP family.</text>
</comment>